<evidence type="ECO:0000313" key="3">
    <source>
        <dbReference type="EMBL" id="SPF32313.1"/>
    </source>
</evidence>
<dbReference type="EC" id="1.11.1.10" evidence="3"/>
<dbReference type="Pfam" id="PF00561">
    <property type="entry name" value="Abhydrolase_1"/>
    <property type="match status" value="1"/>
</dbReference>
<evidence type="ECO:0000259" key="2">
    <source>
        <dbReference type="Pfam" id="PF00561"/>
    </source>
</evidence>
<dbReference type="PANTHER" id="PTHR43433:SF4">
    <property type="entry name" value="NON-HEME CHLOROPEROXIDASE-RELATED"/>
    <property type="match status" value="1"/>
</dbReference>
<dbReference type="OrthoDB" id="9773293at2"/>
<keyword evidence="3" id="KW-0575">Peroxidase</keyword>
<dbReference type="InterPro" id="IPR029058">
    <property type="entry name" value="AB_hydrolase_fold"/>
</dbReference>
<dbReference type="GO" id="GO:0016691">
    <property type="term" value="F:chloride peroxidase activity"/>
    <property type="evidence" value="ECO:0007669"/>
    <property type="project" value="UniProtKB-EC"/>
</dbReference>
<dbReference type="AlphaFoldDB" id="A0A2U3JY02"/>
<proteinExistence type="inferred from homology"/>
<dbReference type="Proteomes" id="UP000238701">
    <property type="component" value="Unassembled WGS sequence"/>
</dbReference>
<dbReference type="PANTHER" id="PTHR43433">
    <property type="entry name" value="HYDROLASE, ALPHA/BETA FOLD FAMILY PROTEIN"/>
    <property type="match status" value="1"/>
</dbReference>
<dbReference type="SUPFAM" id="SSF53474">
    <property type="entry name" value="alpha/beta-Hydrolases"/>
    <property type="match status" value="1"/>
</dbReference>
<dbReference type="PRINTS" id="PR00412">
    <property type="entry name" value="EPOXHYDRLASE"/>
</dbReference>
<comment type="similarity">
    <text evidence="1">Belongs to the AB hydrolase superfamily. Bacterial non-heme haloperoxidase / perhydrolase family.</text>
</comment>
<dbReference type="Gene3D" id="3.40.50.1820">
    <property type="entry name" value="alpha/beta hydrolase"/>
    <property type="match status" value="1"/>
</dbReference>
<feature type="domain" description="AB hydrolase-1" evidence="2">
    <location>
        <begin position="26"/>
        <end position="264"/>
    </location>
</feature>
<dbReference type="EMBL" id="OMOD01000007">
    <property type="protein sequence ID" value="SPF32313.1"/>
    <property type="molecule type" value="Genomic_DNA"/>
</dbReference>
<sequence>MPYVDVGRENSGSISLYYEDHGSGQPVVLIHGYPLSGASWEKQIPVLLAAGYRVIAYDRRGFGKSSQPTTGYNYDTFAEDLHKLVTHLKLRGVALVGFSMGGGEVARYIGKFGSKDVSKAVIISGVPPFLLKTDDNPEGVDGSVFEGIQKVIVADRYAFFTEFFKNFYNTDVNLGKRVSEQAVAASWNVAASASATASLACVPTWHEDFRNDVAKIDIPTLVIHGDADRIVPFSAAGKRTAKLINGAELVVIKDGPHNIAWTHADEVNSALVKFLAKPSARNLTSTAKRKSAA</sequence>
<keyword evidence="3" id="KW-0560">Oxidoreductase</keyword>
<dbReference type="PRINTS" id="PR00111">
    <property type="entry name" value="ABHYDROLASE"/>
</dbReference>
<dbReference type="FunFam" id="3.40.50.1820:FF:000205">
    <property type="entry name" value="Non-haem bromoperoxidase BPO-A2"/>
    <property type="match status" value="1"/>
</dbReference>
<reference evidence="4" key="1">
    <citation type="submission" date="2018-02" db="EMBL/GenBank/DDBJ databases">
        <authorList>
            <person name="Hausmann B."/>
        </authorList>
    </citation>
    <scope>NUCLEOTIDE SEQUENCE [LARGE SCALE GENOMIC DNA]</scope>
    <source>
        <strain evidence="4">Peat soil MAG SbA1</strain>
    </source>
</reference>
<name>A0A2U3JY02_9BACT</name>
<accession>A0A2U3JY02</accession>
<dbReference type="InterPro" id="IPR000639">
    <property type="entry name" value="Epox_hydrolase-like"/>
</dbReference>
<dbReference type="InterPro" id="IPR050471">
    <property type="entry name" value="AB_hydrolase"/>
</dbReference>
<evidence type="ECO:0000313" key="4">
    <source>
        <dbReference type="Proteomes" id="UP000238701"/>
    </source>
</evidence>
<dbReference type="InterPro" id="IPR000073">
    <property type="entry name" value="AB_hydrolase_1"/>
</dbReference>
<organism evidence="3 4">
    <name type="scientific">Candidatus Sulfotelmatobacter kueseliae</name>
    <dbReference type="NCBI Taxonomy" id="2042962"/>
    <lineage>
        <taxon>Bacteria</taxon>
        <taxon>Pseudomonadati</taxon>
        <taxon>Acidobacteriota</taxon>
        <taxon>Terriglobia</taxon>
        <taxon>Terriglobales</taxon>
        <taxon>Candidatus Korobacteraceae</taxon>
        <taxon>Candidatus Sulfotelmatobacter</taxon>
    </lineage>
</organism>
<evidence type="ECO:0000256" key="1">
    <source>
        <dbReference type="ARBA" id="ARBA00038128"/>
    </source>
</evidence>
<gene>
    <name evidence="3" type="ORF">SBA1_1040081</name>
</gene>
<protein>
    <submittedName>
        <fullName evidence="3">Putative non-heme chloroperoxidase</fullName>
        <ecNumber evidence="3">1.11.1.10</ecNumber>
    </submittedName>
</protein>